<dbReference type="CDD" id="cd06193">
    <property type="entry name" value="siderophore_interacting"/>
    <property type="match status" value="1"/>
</dbReference>
<dbReference type="InterPro" id="IPR017927">
    <property type="entry name" value="FAD-bd_FR_type"/>
</dbReference>
<dbReference type="InterPro" id="IPR013113">
    <property type="entry name" value="SIP_FAD-bd"/>
</dbReference>
<evidence type="ECO:0000313" key="3">
    <source>
        <dbReference type="Proteomes" id="UP000230161"/>
    </source>
</evidence>
<proteinExistence type="predicted"/>
<gene>
    <name evidence="2" type="ORF">CLV54_2199</name>
</gene>
<organism evidence="2 3">
    <name type="scientific">Compostimonas suwonensis</name>
    <dbReference type="NCBI Taxonomy" id="1048394"/>
    <lineage>
        <taxon>Bacteria</taxon>
        <taxon>Bacillati</taxon>
        <taxon>Actinomycetota</taxon>
        <taxon>Actinomycetes</taxon>
        <taxon>Micrococcales</taxon>
        <taxon>Microbacteriaceae</taxon>
        <taxon>Compostimonas</taxon>
    </lineage>
</organism>
<dbReference type="Gene3D" id="2.40.30.10">
    <property type="entry name" value="Translation factors"/>
    <property type="match status" value="1"/>
</dbReference>
<dbReference type="PANTHER" id="PTHR30157">
    <property type="entry name" value="FERRIC REDUCTASE, NADPH-DEPENDENT"/>
    <property type="match status" value="1"/>
</dbReference>
<dbReference type="RefSeq" id="WP_100344957.1">
    <property type="nucleotide sequence ID" value="NZ_PGFB01000003.1"/>
</dbReference>
<dbReference type="EMBL" id="PGFB01000003">
    <property type="protein sequence ID" value="PJJ62396.1"/>
    <property type="molecule type" value="Genomic_DNA"/>
</dbReference>
<name>A0A2M9BWQ7_9MICO</name>
<accession>A0A2M9BWQ7</accession>
<dbReference type="Pfam" id="PF08021">
    <property type="entry name" value="FAD_binding_9"/>
    <property type="match status" value="1"/>
</dbReference>
<dbReference type="InterPro" id="IPR039261">
    <property type="entry name" value="FNR_nucleotide-bd"/>
</dbReference>
<dbReference type="GO" id="GO:0016491">
    <property type="term" value="F:oxidoreductase activity"/>
    <property type="evidence" value="ECO:0007669"/>
    <property type="project" value="InterPro"/>
</dbReference>
<feature type="domain" description="FAD-binding FR-type" evidence="1">
    <location>
        <begin position="6"/>
        <end position="133"/>
    </location>
</feature>
<sequence length="301" mass="32564">MTRSASRIFPATVAAIERLTPHFARVTFTSPELADVGVGGPDQRIKVIFPLPGAQSSELPAGEDWYAQWRRLPDGRRNPMRTYTIRHADPVSRRLVVDFVAHGDSGPASRWITHAAPGQTLLVVAPDAGSGVPSGGYEWNPGRATTLLIAGDETAAPAICAIIESLDDHAQGAAFIEVPQAEDVLPITAPPGIELTWLFRDTRHSAGHGELVTEAVQEWADAWMVAQTAKRGRDIDDALLNPGTDVLWEVPPRPGDDGLYAWLAGEAGAITGLRRHLVHDLGIARSRIAFMGYWKLGRAEN</sequence>
<evidence type="ECO:0000259" key="1">
    <source>
        <dbReference type="PROSITE" id="PS51384"/>
    </source>
</evidence>
<keyword evidence="3" id="KW-1185">Reference proteome</keyword>
<dbReference type="InterPro" id="IPR007037">
    <property type="entry name" value="SIP_rossman_dom"/>
</dbReference>
<dbReference type="PANTHER" id="PTHR30157:SF0">
    <property type="entry name" value="NADPH-DEPENDENT FERRIC-CHELATE REDUCTASE"/>
    <property type="match status" value="1"/>
</dbReference>
<dbReference type="AlphaFoldDB" id="A0A2M9BWQ7"/>
<protein>
    <submittedName>
        <fullName evidence="2">NADPH-dependent ferric siderophore reductase</fullName>
    </submittedName>
</protein>
<dbReference type="InterPro" id="IPR039374">
    <property type="entry name" value="SIP_fam"/>
</dbReference>
<reference evidence="2 3" key="1">
    <citation type="submission" date="2017-11" db="EMBL/GenBank/DDBJ databases">
        <title>Genomic Encyclopedia of Archaeal and Bacterial Type Strains, Phase II (KMG-II): From Individual Species to Whole Genera.</title>
        <authorList>
            <person name="Goeker M."/>
        </authorList>
    </citation>
    <scope>NUCLEOTIDE SEQUENCE [LARGE SCALE GENOMIC DNA]</scope>
    <source>
        <strain evidence="2 3">DSM 25625</strain>
    </source>
</reference>
<dbReference type="Proteomes" id="UP000230161">
    <property type="component" value="Unassembled WGS sequence"/>
</dbReference>
<dbReference type="Pfam" id="PF04954">
    <property type="entry name" value="SIP"/>
    <property type="match status" value="1"/>
</dbReference>
<comment type="caution">
    <text evidence="2">The sequence shown here is derived from an EMBL/GenBank/DDBJ whole genome shotgun (WGS) entry which is preliminary data.</text>
</comment>
<dbReference type="Gene3D" id="3.40.50.80">
    <property type="entry name" value="Nucleotide-binding domain of ferredoxin-NADP reductase (FNR) module"/>
    <property type="match status" value="1"/>
</dbReference>
<dbReference type="InterPro" id="IPR017938">
    <property type="entry name" value="Riboflavin_synthase-like_b-brl"/>
</dbReference>
<dbReference type="SUPFAM" id="SSF63380">
    <property type="entry name" value="Riboflavin synthase domain-like"/>
    <property type="match status" value="1"/>
</dbReference>
<dbReference type="OrthoDB" id="3291337at2"/>
<evidence type="ECO:0000313" key="2">
    <source>
        <dbReference type="EMBL" id="PJJ62396.1"/>
    </source>
</evidence>
<dbReference type="PROSITE" id="PS51384">
    <property type="entry name" value="FAD_FR"/>
    <property type="match status" value="1"/>
</dbReference>